<sequence>MWDHHSILSLHLPFMSLPMVVCGRISASIGDPIPPKILVFVCMVYVSTECSLTGAVWKFQKGIEVPVQVSPSLSGHCSNLLAVHLK</sequence>
<proteinExistence type="predicted"/>
<accession>A0A4Y2I9Z8</accession>
<gene>
    <name evidence="2" type="ORF">AVEN_25417_1</name>
</gene>
<dbReference type="Proteomes" id="UP000499080">
    <property type="component" value="Unassembled WGS sequence"/>
</dbReference>
<reference evidence="2 3" key="1">
    <citation type="journal article" date="2019" name="Sci. Rep.">
        <title>Orb-weaving spider Araneus ventricosus genome elucidates the spidroin gene catalogue.</title>
        <authorList>
            <person name="Kono N."/>
            <person name="Nakamura H."/>
            <person name="Ohtoshi R."/>
            <person name="Moran D.A.P."/>
            <person name="Shinohara A."/>
            <person name="Yoshida Y."/>
            <person name="Fujiwara M."/>
            <person name="Mori M."/>
            <person name="Tomita M."/>
            <person name="Arakawa K."/>
        </authorList>
    </citation>
    <scope>NUCLEOTIDE SEQUENCE [LARGE SCALE GENOMIC DNA]</scope>
</reference>
<name>A0A4Y2I9Z8_ARAVE</name>
<feature type="chain" id="PRO_5021415459" description="Secreted protein" evidence="1">
    <location>
        <begin position="24"/>
        <end position="86"/>
    </location>
</feature>
<dbReference type="AlphaFoldDB" id="A0A4Y2I9Z8"/>
<feature type="signal peptide" evidence="1">
    <location>
        <begin position="1"/>
        <end position="23"/>
    </location>
</feature>
<evidence type="ECO:0008006" key="4">
    <source>
        <dbReference type="Google" id="ProtNLM"/>
    </source>
</evidence>
<organism evidence="2 3">
    <name type="scientific">Araneus ventricosus</name>
    <name type="common">Orbweaver spider</name>
    <name type="synonym">Epeira ventricosa</name>
    <dbReference type="NCBI Taxonomy" id="182803"/>
    <lineage>
        <taxon>Eukaryota</taxon>
        <taxon>Metazoa</taxon>
        <taxon>Ecdysozoa</taxon>
        <taxon>Arthropoda</taxon>
        <taxon>Chelicerata</taxon>
        <taxon>Arachnida</taxon>
        <taxon>Araneae</taxon>
        <taxon>Araneomorphae</taxon>
        <taxon>Entelegynae</taxon>
        <taxon>Araneoidea</taxon>
        <taxon>Araneidae</taxon>
        <taxon>Araneus</taxon>
    </lineage>
</organism>
<evidence type="ECO:0000313" key="3">
    <source>
        <dbReference type="Proteomes" id="UP000499080"/>
    </source>
</evidence>
<evidence type="ECO:0000313" key="2">
    <source>
        <dbReference type="EMBL" id="GBM74503.1"/>
    </source>
</evidence>
<keyword evidence="3" id="KW-1185">Reference proteome</keyword>
<keyword evidence="1" id="KW-0732">Signal</keyword>
<protein>
    <recommendedName>
        <fullName evidence="4">Secreted protein</fullName>
    </recommendedName>
</protein>
<comment type="caution">
    <text evidence="2">The sequence shown here is derived from an EMBL/GenBank/DDBJ whole genome shotgun (WGS) entry which is preliminary data.</text>
</comment>
<evidence type="ECO:0000256" key="1">
    <source>
        <dbReference type="SAM" id="SignalP"/>
    </source>
</evidence>
<dbReference type="EMBL" id="BGPR01002501">
    <property type="protein sequence ID" value="GBM74503.1"/>
    <property type="molecule type" value="Genomic_DNA"/>
</dbReference>